<reference evidence="3" key="1">
    <citation type="submission" date="2016-06" db="EMBL/GenBank/DDBJ databases">
        <authorList>
            <person name="Nascimento L."/>
            <person name="Pereira R.V."/>
            <person name="Martins L.F."/>
            <person name="Quaggio R.B."/>
            <person name="Silva A.M."/>
            <person name="Setubal J.C."/>
        </authorList>
    </citation>
    <scope>NUCLEOTIDE SEQUENCE [LARGE SCALE GENOMIC DNA]</scope>
</reference>
<dbReference type="InterPro" id="IPR014710">
    <property type="entry name" value="RmlC-like_jellyroll"/>
</dbReference>
<proteinExistence type="predicted"/>
<dbReference type="Proteomes" id="UP000196475">
    <property type="component" value="Unassembled WGS sequence"/>
</dbReference>
<dbReference type="EMBL" id="LZRT01000067">
    <property type="protein sequence ID" value="OUM87908.1"/>
    <property type="molecule type" value="Genomic_DNA"/>
</dbReference>
<dbReference type="SUPFAM" id="SSF51182">
    <property type="entry name" value="RmlC-like cupins"/>
    <property type="match status" value="1"/>
</dbReference>
<sequence>MGFWRHVNEVETYVPPGHAGTFNRRLVGLADGMKNVEVIIGEMEEGGSALPHFHDDVEQVMYILEGKMYVEIDGEQAELTAGHAVWIPKGAMHEVKNAGPGKLRFVLMYAPPKSS</sequence>
<name>A0A1Y3PRY8_9BACI</name>
<comment type="caution">
    <text evidence="2">The sequence shown here is derived from an EMBL/GenBank/DDBJ whole genome shotgun (WGS) entry which is preliminary data.</text>
</comment>
<gene>
    <name evidence="2" type="ORF">BAA01_10685</name>
</gene>
<dbReference type="PANTHER" id="PTHR36114:SF1">
    <property type="entry name" value="16.7 KDA PROTEIN IN WHIE LOCUS"/>
    <property type="match status" value="1"/>
</dbReference>
<evidence type="ECO:0000313" key="3">
    <source>
        <dbReference type="Proteomes" id="UP000196475"/>
    </source>
</evidence>
<evidence type="ECO:0000259" key="1">
    <source>
        <dbReference type="Pfam" id="PF07883"/>
    </source>
</evidence>
<dbReference type="AlphaFoldDB" id="A0A1Y3PRY8"/>
<dbReference type="InterPro" id="IPR052044">
    <property type="entry name" value="PKS_Associated_Protein"/>
</dbReference>
<dbReference type="Gene3D" id="2.60.120.10">
    <property type="entry name" value="Jelly Rolls"/>
    <property type="match status" value="1"/>
</dbReference>
<dbReference type="InterPro" id="IPR013096">
    <property type="entry name" value="Cupin_2"/>
</dbReference>
<organism evidence="2 3">
    <name type="scientific">Bacillus thermozeamaize</name>
    <dbReference type="NCBI Taxonomy" id="230954"/>
    <lineage>
        <taxon>Bacteria</taxon>
        <taxon>Bacillati</taxon>
        <taxon>Bacillota</taxon>
        <taxon>Bacilli</taxon>
        <taxon>Bacillales</taxon>
        <taxon>Bacillaceae</taxon>
        <taxon>Bacillus</taxon>
    </lineage>
</organism>
<evidence type="ECO:0000313" key="2">
    <source>
        <dbReference type="EMBL" id="OUM87908.1"/>
    </source>
</evidence>
<dbReference type="PANTHER" id="PTHR36114">
    <property type="entry name" value="16.7 KDA PROTEIN IN WHIE LOCUS"/>
    <property type="match status" value="1"/>
</dbReference>
<dbReference type="Pfam" id="PF07883">
    <property type="entry name" value="Cupin_2"/>
    <property type="match status" value="1"/>
</dbReference>
<accession>A0A1Y3PRY8</accession>
<feature type="domain" description="Cupin type-2" evidence="1">
    <location>
        <begin position="42"/>
        <end position="108"/>
    </location>
</feature>
<dbReference type="InterPro" id="IPR011051">
    <property type="entry name" value="RmlC_Cupin_sf"/>
</dbReference>
<protein>
    <recommendedName>
        <fullName evidence="1">Cupin type-2 domain-containing protein</fullName>
    </recommendedName>
</protein>